<dbReference type="PATRIC" id="fig|68170.10.peg.9071"/>
<dbReference type="EMBL" id="JYJG01000312">
    <property type="protein sequence ID" value="KJK43044.1"/>
    <property type="molecule type" value="Genomic_DNA"/>
</dbReference>
<dbReference type="Pfam" id="PF00652">
    <property type="entry name" value="Ricin_B_lectin"/>
    <property type="match status" value="1"/>
</dbReference>
<evidence type="ECO:0000259" key="2">
    <source>
        <dbReference type="SMART" id="SM00458"/>
    </source>
</evidence>
<dbReference type="InterPro" id="IPR000772">
    <property type="entry name" value="Ricin_B_lectin"/>
</dbReference>
<keyword evidence="3" id="KW-0430">Lectin</keyword>
<gene>
    <name evidence="3" type="ORF">UK23_34715</name>
</gene>
<dbReference type="Gene3D" id="2.160.20.10">
    <property type="entry name" value="Single-stranded right-handed beta-helix, Pectin lyase-like"/>
    <property type="match status" value="1"/>
</dbReference>
<evidence type="ECO:0000313" key="3">
    <source>
        <dbReference type="EMBL" id="KJK43044.1"/>
    </source>
</evidence>
<dbReference type="SMART" id="SM00458">
    <property type="entry name" value="RICIN"/>
    <property type="match status" value="1"/>
</dbReference>
<keyword evidence="4" id="KW-1185">Reference proteome</keyword>
<dbReference type="PANTHER" id="PTHR36453">
    <property type="entry name" value="SECRETED PROTEIN-RELATED"/>
    <property type="match status" value="1"/>
</dbReference>
<dbReference type="AlphaFoldDB" id="A0A0F0GHP6"/>
<dbReference type="STRING" id="68170.GCA_000974445_06637"/>
<dbReference type="SUPFAM" id="SSF50370">
    <property type="entry name" value="Ricin B-like lectins"/>
    <property type="match status" value="1"/>
</dbReference>
<dbReference type="Pfam" id="PF21231">
    <property type="entry name" value="GH141_M"/>
    <property type="match status" value="1"/>
</dbReference>
<dbReference type="eggNOG" id="COG4733">
    <property type="taxonomic scope" value="Bacteria"/>
</dbReference>
<name>A0A0F0GHP6_LENAE</name>
<feature type="chain" id="PRO_5002441241" evidence="1">
    <location>
        <begin position="37"/>
        <end position="792"/>
    </location>
</feature>
<dbReference type="PROSITE" id="PS50231">
    <property type="entry name" value="RICIN_B_LECTIN"/>
    <property type="match status" value="1"/>
</dbReference>
<dbReference type="SMART" id="SM00710">
    <property type="entry name" value="PbH1"/>
    <property type="match status" value="7"/>
</dbReference>
<accession>A0A0F0GHP6</accession>
<dbReference type="InterPro" id="IPR011050">
    <property type="entry name" value="Pectin_lyase_fold/virulence"/>
</dbReference>
<feature type="domain" description="Ricin B lectin" evidence="2">
    <location>
        <begin position="662"/>
        <end position="791"/>
    </location>
</feature>
<sequence length="792" mass="83211">MSRGFSPSSPRSASRLAAALLLAAAGVTVASAPATAAVMTTVYASPTGSGTACSSAQPCSITQAQTSVRGIAGAMTGDVVVQLAGGTYTLSSPLTFTAADSGTNGHTVIWQGSASSVISGGQKVTGWTQADAGQNIWKASVGTGFDTRQLYVDGKIATRARTAINRSDFTLTSSGMTFTSSALSYLNNLGNKGRVELESANSFTDRYTPVQSISGNAITMQQPAWDNNTWGWDTVQNPFNQAGFWLENAREFLDAEGEWYLDTATGTLYYKPLAGQNIANADVELPRLQSLVNVGGTLDAPAHDISFTGLQFSYTSWLLPSTNEGYADQQTGGYLRGTWSTRPSSAFSTCGSGCTQFESTRPGFSQMPAAVQVSAATAISFNASKFTNLGQVGIGIGNDANGHTSGVGLGVNNVSVTGSTFEQISAGGIVVGGMRADAHHPSDSRMTVQNVTLANNRVHDVALEYRSHVGILVTYATNATVSHNEIYNLPYSGLNLGYGWGINDPGGSQEYQNRGTYNYQPLYTTATTAKNNLVIGNHIHDTMTTMSDGGGFYMLSASPGTVLKQNYFRTMNRGFDMYFDEGSRHVSVTNNVYQGGWNWAHANANNNNHTGDLTLTDNWIDHDGADITNGTRGNTVTGTVSVSNGNWPSGAQTVMAAAGVQPTQNVKISGQQSGRCVDINGASTTNGAQAQLWDCSGATNQRWTSTSTRQLVVYGNKCLDAFGAATANGTAVVSWDCNGGTNQQWNVNANGTITGAQSGRCLDASGLGTSNATLLVLWDCNGGANQQWSLVP</sequence>
<dbReference type="Gene3D" id="2.80.10.50">
    <property type="match status" value="1"/>
</dbReference>
<dbReference type="Proteomes" id="UP000033393">
    <property type="component" value="Unassembled WGS sequence"/>
</dbReference>
<proteinExistence type="predicted"/>
<evidence type="ECO:0000313" key="4">
    <source>
        <dbReference type="Proteomes" id="UP000033393"/>
    </source>
</evidence>
<dbReference type="PANTHER" id="PTHR36453:SF2">
    <property type="entry name" value="APPLE DOMAIN-CONTAINING PROTEIN"/>
    <property type="match status" value="1"/>
</dbReference>
<comment type="caution">
    <text evidence="3">The sequence shown here is derived from an EMBL/GenBank/DDBJ whole genome shotgun (WGS) entry which is preliminary data.</text>
</comment>
<dbReference type="CDD" id="cd23418">
    <property type="entry name" value="beta-trefoil_Ricin_XLN-like"/>
    <property type="match status" value="1"/>
</dbReference>
<keyword evidence="1" id="KW-0732">Signal</keyword>
<evidence type="ECO:0000256" key="1">
    <source>
        <dbReference type="SAM" id="SignalP"/>
    </source>
</evidence>
<dbReference type="InterPro" id="IPR048482">
    <property type="entry name" value="GH141_ins"/>
</dbReference>
<dbReference type="InterPro" id="IPR006626">
    <property type="entry name" value="PbH1"/>
</dbReference>
<feature type="signal peptide" evidence="1">
    <location>
        <begin position="1"/>
        <end position="36"/>
    </location>
</feature>
<dbReference type="InterPro" id="IPR012334">
    <property type="entry name" value="Pectin_lyas_fold"/>
</dbReference>
<organism evidence="3 4">
    <name type="scientific">Lentzea aerocolonigenes</name>
    <name type="common">Lechevalieria aerocolonigenes</name>
    <name type="synonym">Saccharothrix aerocolonigenes</name>
    <dbReference type="NCBI Taxonomy" id="68170"/>
    <lineage>
        <taxon>Bacteria</taxon>
        <taxon>Bacillati</taxon>
        <taxon>Actinomycetota</taxon>
        <taxon>Actinomycetes</taxon>
        <taxon>Pseudonocardiales</taxon>
        <taxon>Pseudonocardiaceae</taxon>
        <taxon>Lentzea</taxon>
    </lineage>
</organism>
<dbReference type="GO" id="GO:0030246">
    <property type="term" value="F:carbohydrate binding"/>
    <property type="evidence" value="ECO:0007669"/>
    <property type="project" value="UniProtKB-KW"/>
</dbReference>
<dbReference type="InterPro" id="IPR035992">
    <property type="entry name" value="Ricin_B-like_lectins"/>
</dbReference>
<protein>
    <submittedName>
        <fullName evidence="3">Ricin B lectin</fullName>
    </submittedName>
</protein>
<dbReference type="SUPFAM" id="SSF51126">
    <property type="entry name" value="Pectin lyase-like"/>
    <property type="match status" value="1"/>
</dbReference>
<reference evidence="3 4" key="1">
    <citation type="submission" date="2015-02" db="EMBL/GenBank/DDBJ databases">
        <authorList>
            <person name="Ju K.-S."/>
            <person name="Doroghazi J.R."/>
            <person name="Metcalf W."/>
        </authorList>
    </citation>
    <scope>NUCLEOTIDE SEQUENCE [LARGE SCALE GENOMIC DNA]</scope>
    <source>
        <strain evidence="3 4">NRRL B-16140</strain>
    </source>
</reference>